<evidence type="ECO:0000313" key="2">
    <source>
        <dbReference type="Ensembl" id="ENSACLP00000004896.2"/>
    </source>
</evidence>
<accession>A0A3P8NJB1</accession>
<name>A0A3P8NJB1_ASTCA</name>
<protein>
    <submittedName>
        <fullName evidence="2">Uncharacterized protein</fullName>
    </submittedName>
</protein>
<keyword evidence="3" id="KW-1185">Reference proteome</keyword>
<organism evidence="2 3">
    <name type="scientific">Astatotilapia calliptera</name>
    <name type="common">Eastern happy</name>
    <name type="synonym">Chromis callipterus</name>
    <dbReference type="NCBI Taxonomy" id="8154"/>
    <lineage>
        <taxon>Eukaryota</taxon>
        <taxon>Metazoa</taxon>
        <taxon>Chordata</taxon>
        <taxon>Craniata</taxon>
        <taxon>Vertebrata</taxon>
        <taxon>Euteleostomi</taxon>
        <taxon>Actinopterygii</taxon>
        <taxon>Neopterygii</taxon>
        <taxon>Teleostei</taxon>
        <taxon>Neoteleostei</taxon>
        <taxon>Acanthomorphata</taxon>
        <taxon>Ovalentaria</taxon>
        <taxon>Cichlomorphae</taxon>
        <taxon>Cichliformes</taxon>
        <taxon>Cichlidae</taxon>
        <taxon>African cichlids</taxon>
        <taxon>Pseudocrenilabrinae</taxon>
        <taxon>Haplochromini</taxon>
        <taxon>Astatotilapia</taxon>
    </lineage>
</organism>
<reference evidence="3" key="2">
    <citation type="submission" date="2023-03" db="EMBL/GenBank/DDBJ databases">
        <authorList>
            <consortium name="Wellcome Sanger Institute Data Sharing"/>
        </authorList>
    </citation>
    <scope>NUCLEOTIDE SEQUENCE [LARGE SCALE GENOMIC DNA]</scope>
</reference>
<dbReference type="Proteomes" id="UP000265100">
    <property type="component" value="Chromosome 9"/>
</dbReference>
<dbReference type="AlphaFoldDB" id="A0A3P8NJB1"/>
<feature type="transmembrane region" description="Helical" evidence="1">
    <location>
        <begin position="29"/>
        <end position="46"/>
    </location>
</feature>
<reference evidence="2 3" key="1">
    <citation type="submission" date="2018-05" db="EMBL/GenBank/DDBJ databases">
        <authorList>
            <person name="Datahose"/>
        </authorList>
    </citation>
    <scope>NUCLEOTIDE SEQUENCE</scope>
</reference>
<proteinExistence type="predicted"/>
<reference evidence="2" key="3">
    <citation type="submission" date="2025-08" db="UniProtKB">
        <authorList>
            <consortium name="Ensembl"/>
        </authorList>
    </citation>
    <scope>IDENTIFICATION</scope>
</reference>
<evidence type="ECO:0000313" key="3">
    <source>
        <dbReference type="Proteomes" id="UP000265100"/>
    </source>
</evidence>
<keyword evidence="1" id="KW-1133">Transmembrane helix</keyword>
<sequence length="103" mass="11399">MLASSAIALGAWYPNLGGGDDDIASSKLSPWLPLTVAFFFLLILSTPMNSLKWYTRTTSITSKGQDGKLENMEKPEQFPNLNPIKLLWDELDRINVRVPGSST</sequence>
<reference evidence="2" key="4">
    <citation type="submission" date="2025-09" db="UniProtKB">
        <authorList>
            <consortium name="Ensembl"/>
        </authorList>
    </citation>
    <scope>IDENTIFICATION</scope>
</reference>
<dbReference type="Ensembl" id="ENSACLT00000004993.2">
    <property type="protein sequence ID" value="ENSACLP00000004896.2"/>
    <property type="gene ID" value="ENSACLG00000003277.2"/>
</dbReference>
<evidence type="ECO:0000256" key="1">
    <source>
        <dbReference type="SAM" id="Phobius"/>
    </source>
</evidence>
<keyword evidence="1" id="KW-0812">Transmembrane</keyword>
<keyword evidence="1" id="KW-0472">Membrane</keyword>